<comment type="caution">
    <text evidence="1">The sequence shown here is derived from an EMBL/GenBank/DDBJ whole genome shotgun (WGS) entry which is preliminary data.</text>
</comment>
<gene>
    <name evidence="1" type="ORF">EYC84_007859</name>
</gene>
<proteinExistence type="predicted"/>
<reference evidence="1 2" key="1">
    <citation type="submission" date="2019-06" db="EMBL/GenBank/DDBJ databases">
        <title>Genome Sequence of the Brown Rot Fungal Pathogen Monilinia fructicola.</title>
        <authorList>
            <person name="De Miccolis Angelini R.M."/>
            <person name="Landi L."/>
            <person name="Abate D."/>
            <person name="Pollastro S."/>
            <person name="Romanazzi G."/>
            <person name="Faretra F."/>
        </authorList>
    </citation>
    <scope>NUCLEOTIDE SEQUENCE [LARGE SCALE GENOMIC DNA]</scope>
    <source>
        <strain evidence="1 2">Mfrc123</strain>
    </source>
</reference>
<dbReference type="Proteomes" id="UP000322873">
    <property type="component" value="Unassembled WGS sequence"/>
</dbReference>
<name>A0A5M9JJP6_MONFR</name>
<dbReference type="AlphaFoldDB" id="A0A5M9JJP6"/>
<sequence>MRPAKLPALRLDQGFIIKGNEEHSFFKSPLNPESDMLYVKPGYMYDFCTEPSSLPDANPDLIEQYSTTSFVEKIAISEKPWQQEVEVEPENQLMDEPTWNFPPKIFIIIFHASSKLQSADGNLKLRQHWELDSTPGGEYSLDADDRTFRFHGGEYSGKEDLHRSLEMGIKKLFEADLQIIRQNIKIQPASARTR</sequence>
<dbReference type="EMBL" id="VICG01000009">
    <property type="protein sequence ID" value="KAA8568880.1"/>
    <property type="molecule type" value="Genomic_DNA"/>
</dbReference>
<evidence type="ECO:0000313" key="2">
    <source>
        <dbReference type="Proteomes" id="UP000322873"/>
    </source>
</evidence>
<keyword evidence="2" id="KW-1185">Reference proteome</keyword>
<evidence type="ECO:0000313" key="1">
    <source>
        <dbReference type="EMBL" id="KAA8568880.1"/>
    </source>
</evidence>
<protein>
    <submittedName>
        <fullName evidence="1">Uncharacterized protein</fullName>
    </submittedName>
</protein>
<accession>A0A5M9JJP6</accession>
<organism evidence="1 2">
    <name type="scientific">Monilinia fructicola</name>
    <name type="common">Brown rot fungus</name>
    <name type="synonym">Ciboria fructicola</name>
    <dbReference type="NCBI Taxonomy" id="38448"/>
    <lineage>
        <taxon>Eukaryota</taxon>
        <taxon>Fungi</taxon>
        <taxon>Dikarya</taxon>
        <taxon>Ascomycota</taxon>
        <taxon>Pezizomycotina</taxon>
        <taxon>Leotiomycetes</taxon>
        <taxon>Helotiales</taxon>
        <taxon>Sclerotiniaceae</taxon>
        <taxon>Monilinia</taxon>
    </lineage>
</organism>